<dbReference type="GO" id="GO:0016787">
    <property type="term" value="F:hydrolase activity"/>
    <property type="evidence" value="ECO:0007669"/>
    <property type="project" value="UniProtKB-KW"/>
</dbReference>
<dbReference type="GeneID" id="27319013"/>
<sequence length="549" mass="61611">MASRYTAASKPAPIDLGSLGWIQGLQLTSPQSQKDLGQYYGGIPFAQAPVGPLRFRKTRPLPSTFNYGTKSNPGQYTAAGPICPQPTWRWEVDPNTWSEDCLKTNIWVPSGKKPAAGWPVFFYIHGGFLQFGSADKPIDVIAKMFEETSFQAIVVMPAYRVNALGFLASHELDEEARNAGEATGNAGFWDQRAALEWTSRHIASFGGDPKNITVGGYSAGSHSTFQQLSHDLFLPASQSIIKRAIMWSNGTGPQPKLLDEHQKSFDELLSTLHISPKLSPSEKLAALRAAPVADIIKVQNTMRYSEFRGYSDGSFISKSLIKSINSGEYGRRMKARGVKLLNGECADEHYLYQDWRTPANSFQAVHARLCADYPERVVNNVLDLYTKNKQLPQHCTDWCDLFGRIYADLQVHCLERGFHNNLANAGLEFGRDVLRYRIEWRAECVDALWPREWKVTHDTDSAIWWWGNGWNEGLSDSEKKIVGPFHRLFADFVAGKDVQWEKKGPKYVKRLNSSGGLDMWEDERWEEALHVWKAVNGSTSSDGSLPAKL</sequence>
<dbReference type="VEuPathDB" id="FungiDB:PV10_01168"/>
<dbReference type="PANTHER" id="PTHR43142:SF4">
    <property type="entry name" value="CARBOXYLIC ESTER HYDROLASE"/>
    <property type="match status" value="1"/>
</dbReference>
<keyword evidence="2 3" id="KW-0378">Hydrolase</keyword>
<dbReference type="InterPro" id="IPR029058">
    <property type="entry name" value="AB_hydrolase_fold"/>
</dbReference>
<dbReference type="PANTHER" id="PTHR43142">
    <property type="entry name" value="CARBOXYLIC ESTER HYDROLASE"/>
    <property type="match status" value="1"/>
</dbReference>
<dbReference type="PROSITE" id="PS00122">
    <property type="entry name" value="CARBOXYLESTERASE_B_1"/>
    <property type="match status" value="1"/>
</dbReference>
<comment type="similarity">
    <text evidence="1 3">Belongs to the type-B carboxylesterase/lipase family.</text>
</comment>
<dbReference type="RefSeq" id="XP_016228987.1">
    <property type="nucleotide sequence ID" value="XM_016365338.1"/>
</dbReference>
<evidence type="ECO:0000313" key="5">
    <source>
        <dbReference type="EMBL" id="KIV97413.1"/>
    </source>
</evidence>
<feature type="domain" description="Carboxylesterase type B" evidence="4">
    <location>
        <begin position="19"/>
        <end position="495"/>
    </location>
</feature>
<protein>
    <recommendedName>
        <fullName evidence="3">Carboxylic ester hydrolase</fullName>
        <ecNumber evidence="3">3.1.1.-</ecNumber>
    </recommendedName>
</protein>
<dbReference type="ESTHER" id="9euro-a0a0d2aer9">
    <property type="family name" value="Fungal_carboxylesterase_lipase"/>
</dbReference>
<evidence type="ECO:0000313" key="6">
    <source>
        <dbReference type="Proteomes" id="UP000054302"/>
    </source>
</evidence>
<dbReference type="OMA" id="CFYIHGG"/>
<evidence type="ECO:0000256" key="2">
    <source>
        <dbReference type="ARBA" id="ARBA00022801"/>
    </source>
</evidence>
<accession>A0A0D2AER9</accession>
<keyword evidence="6" id="KW-1185">Reference proteome</keyword>
<dbReference type="AlphaFoldDB" id="A0A0D2AER9"/>
<evidence type="ECO:0000256" key="3">
    <source>
        <dbReference type="RuleBase" id="RU361235"/>
    </source>
</evidence>
<dbReference type="EMBL" id="KN847520">
    <property type="protein sequence ID" value="KIV97413.1"/>
    <property type="molecule type" value="Genomic_DNA"/>
</dbReference>
<dbReference type="OrthoDB" id="6846267at2759"/>
<reference evidence="5 6" key="1">
    <citation type="submission" date="2015-01" db="EMBL/GenBank/DDBJ databases">
        <title>The Genome Sequence of Exophiala mesophila CBS40295.</title>
        <authorList>
            <consortium name="The Broad Institute Genomics Platform"/>
            <person name="Cuomo C."/>
            <person name="de Hoog S."/>
            <person name="Gorbushina A."/>
            <person name="Stielow B."/>
            <person name="Teixiera M."/>
            <person name="Abouelleil A."/>
            <person name="Chapman S.B."/>
            <person name="Priest M."/>
            <person name="Young S.K."/>
            <person name="Wortman J."/>
            <person name="Nusbaum C."/>
            <person name="Birren B."/>
        </authorList>
    </citation>
    <scope>NUCLEOTIDE SEQUENCE [LARGE SCALE GENOMIC DNA]</scope>
    <source>
        <strain evidence="5 6">CBS 40295</strain>
    </source>
</reference>
<dbReference type="EC" id="3.1.1.-" evidence="3"/>
<organism evidence="5 6">
    <name type="scientific">Exophiala mesophila</name>
    <name type="common">Black yeast-like fungus</name>
    <dbReference type="NCBI Taxonomy" id="212818"/>
    <lineage>
        <taxon>Eukaryota</taxon>
        <taxon>Fungi</taxon>
        <taxon>Dikarya</taxon>
        <taxon>Ascomycota</taxon>
        <taxon>Pezizomycotina</taxon>
        <taxon>Eurotiomycetes</taxon>
        <taxon>Chaetothyriomycetidae</taxon>
        <taxon>Chaetothyriales</taxon>
        <taxon>Herpotrichiellaceae</taxon>
        <taxon>Exophiala</taxon>
    </lineage>
</organism>
<dbReference type="Pfam" id="PF00135">
    <property type="entry name" value="COesterase"/>
    <property type="match status" value="1"/>
</dbReference>
<dbReference type="Proteomes" id="UP000054302">
    <property type="component" value="Unassembled WGS sequence"/>
</dbReference>
<proteinExistence type="inferred from homology"/>
<dbReference type="SUPFAM" id="SSF53474">
    <property type="entry name" value="alpha/beta-Hydrolases"/>
    <property type="match status" value="1"/>
</dbReference>
<dbReference type="InterPro" id="IPR019826">
    <property type="entry name" value="Carboxylesterase_B_AS"/>
</dbReference>
<dbReference type="HOGENOM" id="CLU_006586_17_1_1"/>
<gene>
    <name evidence="5" type="ORF">PV10_01168</name>
</gene>
<evidence type="ECO:0000256" key="1">
    <source>
        <dbReference type="ARBA" id="ARBA00005964"/>
    </source>
</evidence>
<dbReference type="Gene3D" id="3.40.50.1820">
    <property type="entry name" value="alpha/beta hydrolase"/>
    <property type="match status" value="1"/>
</dbReference>
<evidence type="ECO:0000259" key="4">
    <source>
        <dbReference type="Pfam" id="PF00135"/>
    </source>
</evidence>
<dbReference type="STRING" id="212818.A0A0D2AER9"/>
<dbReference type="InterPro" id="IPR002018">
    <property type="entry name" value="CarbesteraseB"/>
</dbReference>
<name>A0A0D2AER9_EXOME</name>